<dbReference type="Proteomes" id="UP000006683">
    <property type="component" value="Chromosome"/>
</dbReference>
<dbReference type="OrthoDB" id="5298951at2"/>
<dbReference type="RefSeq" id="WP_013345772.1">
    <property type="nucleotide sequence ID" value="NC_014541.1"/>
</dbReference>
<organism evidence="2 3">
    <name type="scientific">Ferrimonas balearica (strain DSM 9799 / CCM 4581 / KCTC 23876 / PAT)</name>
    <dbReference type="NCBI Taxonomy" id="550540"/>
    <lineage>
        <taxon>Bacteria</taxon>
        <taxon>Pseudomonadati</taxon>
        <taxon>Pseudomonadota</taxon>
        <taxon>Gammaproteobacteria</taxon>
        <taxon>Alteromonadales</taxon>
        <taxon>Ferrimonadaceae</taxon>
        <taxon>Ferrimonas</taxon>
    </lineage>
</organism>
<protein>
    <recommendedName>
        <fullName evidence="4">UmuC domain-containing protein</fullName>
    </recommendedName>
</protein>
<evidence type="ECO:0008006" key="4">
    <source>
        <dbReference type="Google" id="ProtNLM"/>
    </source>
</evidence>
<dbReference type="GO" id="GO:0006281">
    <property type="term" value="P:DNA repair"/>
    <property type="evidence" value="ECO:0007669"/>
    <property type="project" value="TreeGrafter"/>
</dbReference>
<gene>
    <name evidence="2" type="ordered locus">Fbal_2263</name>
</gene>
<dbReference type="AlphaFoldDB" id="E1SWI4"/>
<dbReference type="HOGENOM" id="CLU_028184_0_1_6"/>
<dbReference type="InterPro" id="IPR043502">
    <property type="entry name" value="DNA/RNA_pol_sf"/>
</dbReference>
<accession>E1SWI4</accession>
<evidence type="ECO:0000313" key="3">
    <source>
        <dbReference type="Proteomes" id="UP000006683"/>
    </source>
</evidence>
<reference evidence="2 3" key="1">
    <citation type="journal article" date="2010" name="Stand. Genomic Sci.">
        <title>Complete genome sequence of Ferrimonas balearica type strain (PAT).</title>
        <authorList>
            <person name="Nolan M."/>
            <person name="Sikorski J."/>
            <person name="Davenport K."/>
            <person name="Lucas S."/>
            <person name="Glavina Del Rio T."/>
            <person name="Tice H."/>
            <person name="Cheng J."/>
            <person name="Goodwin L."/>
            <person name="Pitluck S."/>
            <person name="Liolios K."/>
            <person name="Ivanova N."/>
            <person name="Mavromatis K."/>
            <person name="Ovchinnikova G."/>
            <person name="Pati A."/>
            <person name="Chen A."/>
            <person name="Palaniappan K."/>
            <person name="Land M."/>
            <person name="Hauser L."/>
            <person name="Chang Y."/>
            <person name="Jeffries C."/>
            <person name="Tapia R."/>
            <person name="Brettin T."/>
            <person name="Detter J."/>
            <person name="Han C."/>
            <person name="Yasawong M."/>
            <person name="Rohde M."/>
            <person name="Tindall B."/>
            <person name="Goker M."/>
            <person name="Woyke T."/>
            <person name="Bristow J."/>
            <person name="Eisen J."/>
            <person name="Markowitz V."/>
            <person name="Hugenholtz P."/>
            <person name="Kyrpides N."/>
            <person name="Klenk H."/>
            <person name="Lapidus A."/>
        </authorList>
    </citation>
    <scope>NUCLEOTIDE SEQUENCE [LARGE SCALE GENOMIC DNA]</scope>
    <source>
        <strain evidence="3">DSM 9799 / CCM 4581 / KCTC 23876 / PAT</strain>
    </source>
</reference>
<dbReference type="eggNOG" id="COG0389">
    <property type="taxonomic scope" value="Bacteria"/>
</dbReference>
<evidence type="ECO:0000313" key="2">
    <source>
        <dbReference type="EMBL" id="ADN76466.1"/>
    </source>
</evidence>
<dbReference type="PANTHER" id="PTHR35369">
    <property type="entry name" value="BLR3025 PROTEIN-RELATED"/>
    <property type="match status" value="1"/>
</dbReference>
<dbReference type="GeneID" id="67184128"/>
<keyword evidence="3" id="KW-1185">Reference proteome</keyword>
<dbReference type="InterPro" id="IPR050356">
    <property type="entry name" value="SulA_CellDiv_inhibitor"/>
</dbReference>
<dbReference type="EMBL" id="CP002209">
    <property type="protein sequence ID" value="ADN76466.1"/>
    <property type="molecule type" value="Genomic_DNA"/>
</dbReference>
<dbReference type="KEGG" id="fbl:Fbal_2263"/>
<evidence type="ECO:0000256" key="1">
    <source>
        <dbReference type="ARBA" id="ARBA00022763"/>
    </source>
</evidence>
<dbReference type="STRING" id="550540.Fbal_2263"/>
<name>E1SWI4_FERBD</name>
<sequence length="459" mass="50346">MLLGIHFPDLALHHLARGLPQSERPLALISGHPLTIQQCNDAALALGVVPGQRLATATALCDGLLCHPLPDEAPLLEAMAQWAYGLSGQVMLFPPQTLVLEVSSMLRLFGGLASWLSALQQGLASLGQPAHWALSHTPMAAALLARARQPETEARPVMEALASLPLSAWDLPADAEVRLAGMGVHDGKALLALPRAELGQRFGAELLLYLERLLGQRPDPRPHFQPPEHYQRRLELMEEIETLAVLRFPLNRLFLELAELLRRRQLAASEVQIGLQHRDRPATELTLRAAGPEFRAEVWMTLCQLQLERLVLYEPVIALTLAAPVLLPLEPESAALLPGQGPDRAAQDLLARLQARLGAERIYSLQSVAEVRPELAQRRCAPGAGAGEAVVAERPLWLLPEPAPIARDTVTLLSGPERIETGWWDAQPVARDYFIGLDPAGRRLWLFRDGQGWFVHGGF</sequence>
<dbReference type="PANTHER" id="PTHR35369:SF2">
    <property type="entry name" value="BLR3025 PROTEIN"/>
    <property type="match status" value="1"/>
</dbReference>
<dbReference type="CDD" id="cd03468">
    <property type="entry name" value="PolY_like"/>
    <property type="match status" value="1"/>
</dbReference>
<keyword evidence="1" id="KW-0227">DNA damage</keyword>
<proteinExistence type="predicted"/>
<dbReference type="SUPFAM" id="SSF56672">
    <property type="entry name" value="DNA/RNA polymerases"/>
    <property type="match status" value="1"/>
</dbReference>